<dbReference type="RefSeq" id="WP_014414110.1">
    <property type="nucleotide sequence ID" value="NC_017059.1"/>
</dbReference>
<feature type="transmembrane region" description="Helical" evidence="1">
    <location>
        <begin position="134"/>
        <end position="153"/>
    </location>
</feature>
<feature type="transmembrane region" description="Helical" evidence="1">
    <location>
        <begin position="74"/>
        <end position="94"/>
    </location>
</feature>
<feature type="transmembrane region" description="Helical" evidence="1">
    <location>
        <begin position="160"/>
        <end position="179"/>
    </location>
</feature>
<dbReference type="OrthoDB" id="8443450at2"/>
<dbReference type="STRING" id="1150469.RSPPHO_00844"/>
<evidence type="ECO:0000313" key="3">
    <source>
        <dbReference type="Proteomes" id="UP000033220"/>
    </source>
</evidence>
<accession>H6SRE1</accession>
<sequence>MSAAFTARIVAGLGLLLRLDIRAFALLGETPADAARSFWAAVVLAPLYLLYMLLEFQGGAGGSPFGPYGLLKLLHYVLGWALYPVMMEILCRLLDRRALFYRWLAAYNWLQVPVMLAFLPLTGLAAFGLAPLPVVAFLNSLVFLVMTFYLGVVARGGLRVPMITVVGVVFLDLIVGEALHEAFLPLLLPLQTGAQGVDGGF</sequence>
<dbReference type="PATRIC" id="fig|1150469.3.peg.971"/>
<dbReference type="KEGG" id="rpm:RSPPHO_00844"/>
<keyword evidence="1" id="KW-0812">Transmembrane</keyword>
<protein>
    <submittedName>
        <fullName evidence="2">Uncharacterized protein</fullName>
    </submittedName>
</protein>
<dbReference type="HOGENOM" id="CLU_119543_0_0_5"/>
<dbReference type="Proteomes" id="UP000033220">
    <property type="component" value="Chromosome DSM 122"/>
</dbReference>
<feature type="transmembrane region" description="Helical" evidence="1">
    <location>
        <begin position="37"/>
        <end position="54"/>
    </location>
</feature>
<evidence type="ECO:0000256" key="1">
    <source>
        <dbReference type="SAM" id="Phobius"/>
    </source>
</evidence>
<dbReference type="EMBL" id="HE663493">
    <property type="protein sequence ID" value="CCG07470.1"/>
    <property type="molecule type" value="Genomic_DNA"/>
</dbReference>
<gene>
    <name evidence="2" type="ORF">RSPPHO_00844</name>
</gene>
<dbReference type="AlphaFoldDB" id="H6SRE1"/>
<feature type="transmembrane region" description="Helical" evidence="1">
    <location>
        <begin position="106"/>
        <end position="128"/>
    </location>
</feature>
<name>H6SRE1_PARPM</name>
<feature type="transmembrane region" description="Helical" evidence="1">
    <location>
        <begin position="6"/>
        <end position="25"/>
    </location>
</feature>
<keyword evidence="1" id="KW-0472">Membrane</keyword>
<organism evidence="2 3">
    <name type="scientific">Pararhodospirillum photometricum DSM 122</name>
    <dbReference type="NCBI Taxonomy" id="1150469"/>
    <lineage>
        <taxon>Bacteria</taxon>
        <taxon>Pseudomonadati</taxon>
        <taxon>Pseudomonadota</taxon>
        <taxon>Alphaproteobacteria</taxon>
        <taxon>Rhodospirillales</taxon>
        <taxon>Rhodospirillaceae</taxon>
        <taxon>Pararhodospirillum</taxon>
    </lineage>
</organism>
<keyword evidence="1" id="KW-1133">Transmembrane helix</keyword>
<evidence type="ECO:0000313" key="2">
    <source>
        <dbReference type="EMBL" id="CCG07470.1"/>
    </source>
</evidence>
<proteinExistence type="predicted"/>
<reference evidence="2 3" key="1">
    <citation type="submission" date="2012-02" db="EMBL/GenBank/DDBJ databases">
        <title>Shotgun genome sequence of Phaeospirillum photometricum DSM 122.</title>
        <authorList>
            <person name="Duquesne K."/>
            <person name="Sturgis J."/>
        </authorList>
    </citation>
    <scope>NUCLEOTIDE SEQUENCE [LARGE SCALE GENOMIC DNA]</scope>
    <source>
        <strain evidence="3">DSM122</strain>
    </source>
</reference>
<keyword evidence="3" id="KW-1185">Reference proteome</keyword>
<dbReference type="eggNOG" id="ENOG5032RJU">
    <property type="taxonomic scope" value="Bacteria"/>
</dbReference>